<gene>
    <name evidence="1" type="ORF">DFR68_1247</name>
</gene>
<dbReference type="RefSeq" id="WP_157124035.1">
    <property type="nucleotide sequence ID" value="NZ_QQAZ01000024.1"/>
</dbReference>
<protein>
    <submittedName>
        <fullName evidence="1">Uncharacterized protein</fullName>
    </submittedName>
</protein>
<dbReference type="STRING" id="1210089.GCA_001613165_06374"/>
<reference evidence="1 2" key="1">
    <citation type="submission" date="2018-07" db="EMBL/GenBank/DDBJ databases">
        <title>Genomic Encyclopedia of Type Strains, Phase IV (KMG-IV): sequencing the most valuable type-strain genomes for metagenomic binning, comparative biology and taxonomic classification.</title>
        <authorList>
            <person name="Goeker M."/>
        </authorList>
    </citation>
    <scope>NUCLEOTIDE SEQUENCE [LARGE SCALE GENOMIC DNA]</scope>
    <source>
        <strain evidence="1 2">DSM 44952</strain>
    </source>
</reference>
<evidence type="ECO:0000313" key="2">
    <source>
        <dbReference type="Proteomes" id="UP000255355"/>
    </source>
</evidence>
<dbReference type="Proteomes" id="UP000255355">
    <property type="component" value="Unassembled WGS sequence"/>
</dbReference>
<dbReference type="EMBL" id="QQAZ01000024">
    <property type="protein sequence ID" value="RDI42744.1"/>
    <property type="molecule type" value="Genomic_DNA"/>
</dbReference>
<evidence type="ECO:0000313" key="1">
    <source>
        <dbReference type="EMBL" id="RDI42744.1"/>
    </source>
</evidence>
<proteinExistence type="predicted"/>
<accession>A0A370GK23</accession>
<keyword evidence="2" id="KW-1185">Reference proteome</keyword>
<organism evidence="1 2">
    <name type="scientific">Nocardia mexicana</name>
    <dbReference type="NCBI Taxonomy" id="279262"/>
    <lineage>
        <taxon>Bacteria</taxon>
        <taxon>Bacillati</taxon>
        <taxon>Actinomycetota</taxon>
        <taxon>Actinomycetes</taxon>
        <taxon>Mycobacteriales</taxon>
        <taxon>Nocardiaceae</taxon>
        <taxon>Nocardia</taxon>
    </lineage>
</organism>
<sequence>MNSPATWSTEPEENAAVDVMYEMMNALAEVLHNCTDARYGEPSGGHSVG</sequence>
<name>A0A370GK23_9NOCA</name>
<dbReference type="AlphaFoldDB" id="A0A370GK23"/>
<comment type="caution">
    <text evidence="1">The sequence shown here is derived from an EMBL/GenBank/DDBJ whole genome shotgun (WGS) entry which is preliminary data.</text>
</comment>